<accession>A0ABR4MVF4</accession>
<dbReference type="Proteomes" id="UP001527925">
    <property type="component" value="Unassembled WGS sequence"/>
</dbReference>
<name>A0ABR4MVF4_9FUNG</name>
<gene>
    <name evidence="1" type="ORF">HK105_209304</name>
</gene>
<dbReference type="EMBL" id="JADGIZ020000133">
    <property type="protein sequence ID" value="KAL2911234.1"/>
    <property type="molecule type" value="Genomic_DNA"/>
</dbReference>
<comment type="caution">
    <text evidence="1">The sequence shown here is derived from an EMBL/GenBank/DDBJ whole genome shotgun (WGS) entry which is preliminary data.</text>
</comment>
<organism evidence="1 2">
    <name type="scientific">Polyrhizophydium stewartii</name>
    <dbReference type="NCBI Taxonomy" id="2732419"/>
    <lineage>
        <taxon>Eukaryota</taxon>
        <taxon>Fungi</taxon>
        <taxon>Fungi incertae sedis</taxon>
        <taxon>Chytridiomycota</taxon>
        <taxon>Chytridiomycota incertae sedis</taxon>
        <taxon>Chytridiomycetes</taxon>
        <taxon>Rhizophydiales</taxon>
        <taxon>Rhizophydiales incertae sedis</taxon>
        <taxon>Polyrhizophydium</taxon>
    </lineage>
</organism>
<sequence>MSQRSGKATLKKACFSTCVMEEDWFLEQVPEHIKLCVTRQKPAGLPHSMSDNLLSVFPWMPEFGVMHIKLMACSRLICIPAQMSDHP</sequence>
<keyword evidence="2" id="KW-1185">Reference proteome</keyword>
<evidence type="ECO:0000313" key="2">
    <source>
        <dbReference type="Proteomes" id="UP001527925"/>
    </source>
</evidence>
<protein>
    <submittedName>
        <fullName evidence="1">Uncharacterized protein</fullName>
    </submittedName>
</protein>
<reference evidence="1 2" key="1">
    <citation type="submission" date="2023-09" db="EMBL/GenBank/DDBJ databases">
        <title>Pangenome analysis of Batrachochytrium dendrobatidis and related Chytrids.</title>
        <authorList>
            <person name="Yacoub M.N."/>
            <person name="Stajich J.E."/>
            <person name="James T.Y."/>
        </authorList>
    </citation>
    <scope>NUCLEOTIDE SEQUENCE [LARGE SCALE GENOMIC DNA]</scope>
    <source>
        <strain evidence="1 2">JEL0888</strain>
    </source>
</reference>
<dbReference type="SUPFAM" id="SSF56024">
    <property type="entry name" value="Phospholipase D/nuclease"/>
    <property type="match status" value="1"/>
</dbReference>
<dbReference type="Gene3D" id="3.30.870.10">
    <property type="entry name" value="Endonuclease Chain A"/>
    <property type="match status" value="1"/>
</dbReference>
<evidence type="ECO:0000313" key="1">
    <source>
        <dbReference type="EMBL" id="KAL2911234.1"/>
    </source>
</evidence>
<proteinExistence type="predicted"/>